<evidence type="ECO:0000259" key="6">
    <source>
        <dbReference type="PROSITE" id="PS51081"/>
    </source>
</evidence>
<gene>
    <name evidence="7" type="primary">LOC123073916</name>
</gene>
<dbReference type="Gramene" id="TraesRN3D0100139100.1">
    <property type="protein sequence ID" value="TraesRN3D0100139100.1"/>
    <property type="gene ID" value="TraesRN3D0100139100"/>
</dbReference>
<evidence type="ECO:0000313" key="8">
    <source>
        <dbReference type="Proteomes" id="UP000019116"/>
    </source>
</evidence>
<dbReference type="Gramene" id="TraesCS3D03G0127900.1">
    <property type="protein sequence ID" value="TraesCS3D03G0127900.1.CDS"/>
    <property type="gene ID" value="TraesCS3D03G0127900"/>
</dbReference>
<dbReference type="GO" id="GO:0016567">
    <property type="term" value="P:protein ubiquitination"/>
    <property type="evidence" value="ECO:0007669"/>
    <property type="project" value="UniProtKB-UniPathway"/>
</dbReference>
<dbReference type="InterPro" id="IPR013010">
    <property type="entry name" value="Znf_SIAH"/>
</dbReference>
<dbReference type="UniPathway" id="UPA00143"/>
<organism evidence="7">
    <name type="scientific">Triticum aestivum</name>
    <name type="common">Wheat</name>
    <dbReference type="NCBI Taxonomy" id="4565"/>
    <lineage>
        <taxon>Eukaryota</taxon>
        <taxon>Viridiplantae</taxon>
        <taxon>Streptophyta</taxon>
        <taxon>Embryophyta</taxon>
        <taxon>Tracheophyta</taxon>
        <taxon>Spermatophyta</taxon>
        <taxon>Magnoliopsida</taxon>
        <taxon>Liliopsida</taxon>
        <taxon>Poales</taxon>
        <taxon>Poaceae</taxon>
        <taxon>BOP clade</taxon>
        <taxon>Pooideae</taxon>
        <taxon>Triticodae</taxon>
        <taxon>Triticeae</taxon>
        <taxon>Triticinae</taxon>
        <taxon>Triticum</taxon>
    </lineage>
</organism>
<dbReference type="Gene3D" id="3.30.40.10">
    <property type="entry name" value="Zinc/RING finger domain, C3HC4 (zinc finger)"/>
    <property type="match status" value="1"/>
</dbReference>
<dbReference type="GO" id="GO:0008270">
    <property type="term" value="F:zinc ion binding"/>
    <property type="evidence" value="ECO:0007669"/>
    <property type="project" value="UniProtKB-KW"/>
</dbReference>
<dbReference type="Gramene" id="TraesARI3D03G01846660.1">
    <property type="protein sequence ID" value="TraesARI3D03G01846660.1"/>
    <property type="gene ID" value="TraesARI3D03G01846660"/>
</dbReference>
<dbReference type="InterPro" id="IPR013083">
    <property type="entry name" value="Znf_RING/FYVE/PHD"/>
</dbReference>
<keyword evidence="3" id="KW-0862">Zinc</keyword>
<sequence length="327" mass="33767">MQGAGDEGGNRGSPSTMEEALGIAKKARLEELPNGHVKQEEIGVHHAVGGDDGGAIVPAEAGHGSRVELAVKIDMSVLHCPLCTLPFKPPVFQCNKGGHLACGGCVALLPGGQCRACEDGGRFFHPCPALDAVVSSTKVECTNAGCQTYVPYHEAADHRSACPHAPCACTEPGCGFVGAPQALAGHLADLHSVPVRTVQYGRVSQVPVSGPRQLLVGEEDGRAFLLTVGALGAAAAAVSVVCVRASAATQPRFSCKMWVSLPQPASGGRSDMVLVDIQVRSSATPGAVVAVNEPTFLALPRMYMVPVAGDAASMEVPLNIRIDKISR</sequence>
<keyword evidence="8" id="KW-1185">Reference proteome</keyword>
<protein>
    <submittedName>
        <fullName evidence="7">E3 ubiquitin-protein ligase</fullName>
    </submittedName>
</protein>
<dbReference type="Gramene" id="TraesCAD_scaffold_136950_01G000100.1">
    <property type="protein sequence ID" value="TraesCAD_scaffold_136950_01G000100.1"/>
    <property type="gene ID" value="TraesCAD_scaffold_136950_01G000100"/>
</dbReference>
<dbReference type="AlphaFoldDB" id="A0A3B6GN04"/>
<dbReference type="PANTHER" id="PTHR46632:SF38">
    <property type="entry name" value="SIAH-TYPE DOMAIN-CONTAINING PROTEIN"/>
    <property type="match status" value="1"/>
</dbReference>
<dbReference type="GeneID" id="123073916"/>
<keyword evidence="2 5" id="KW-0863">Zinc-finger</keyword>
<reference evidence="7" key="1">
    <citation type="submission" date="2018-08" db="EMBL/GenBank/DDBJ databases">
        <authorList>
            <person name="Rossello M."/>
        </authorList>
    </citation>
    <scope>NUCLEOTIDE SEQUENCE [LARGE SCALE GENOMIC DNA]</scope>
    <source>
        <strain evidence="7">cv. Chinese Spring</strain>
    </source>
</reference>
<dbReference type="PROSITE" id="PS51081">
    <property type="entry name" value="ZF_SIAH"/>
    <property type="match status" value="1"/>
</dbReference>
<evidence type="ECO:0000313" key="7">
    <source>
        <dbReference type="EnsemblPlants" id="TraesCS3D02G066200.1"/>
    </source>
</evidence>
<evidence type="ECO:0000256" key="4">
    <source>
        <dbReference type="ARBA" id="ARBA00024004"/>
    </source>
</evidence>
<reference evidence="7" key="2">
    <citation type="submission" date="2018-10" db="UniProtKB">
        <authorList>
            <consortium name="EnsemblPlants"/>
        </authorList>
    </citation>
    <scope>IDENTIFICATION</scope>
</reference>
<dbReference type="Gramene" id="TraesLAC3D03G01755840.1">
    <property type="protein sequence ID" value="TraesLAC3D03G01755840.1"/>
    <property type="gene ID" value="TraesLAC3D03G01755840"/>
</dbReference>
<dbReference type="Pfam" id="PF21361">
    <property type="entry name" value="Sina_ZnF"/>
    <property type="match status" value="1"/>
</dbReference>
<dbReference type="Gramene" id="TraesJAG3D03G01821060.1">
    <property type="protein sequence ID" value="TraesJAG3D03G01821060.1"/>
    <property type="gene ID" value="TraesJAG3D03G01821060"/>
</dbReference>
<dbReference type="GO" id="GO:0005737">
    <property type="term" value="C:cytoplasm"/>
    <property type="evidence" value="ECO:0000318"/>
    <property type="project" value="GO_Central"/>
</dbReference>
<dbReference type="Gramene" id="TraesCS3D02G066200.1">
    <property type="protein sequence ID" value="TraesCS3D02G066200.1"/>
    <property type="gene ID" value="TraesCS3D02G066200"/>
</dbReference>
<dbReference type="Gramene" id="TraesJUL3D03G01832880.1">
    <property type="protein sequence ID" value="TraesJUL3D03G01832880.1"/>
    <property type="gene ID" value="TraesJUL3D03G01832880"/>
</dbReference>
<dbReference type="Gramene" id="TraesROB_scaffold_140256_01G000100.1">
    <property type="protein sequence ID" value="TraesROB_scaffold_140256_01G000100.1"/>
    <property type="gene ID" value="TraesROB_scaffold_140256_01G000100"/>
</dbReference>
<evidence type="ECO:0000256" key="3">
    <source>
        <dbReference type="ARBA" id="ARBA00022833"/>
    </source>
</evidence>
<name>A0A3B6GN04_WHEAT</name>
<accession>A0A3B6GN04</accession>
<keyword evidence="1" id="KW-0479">Metal-binding</keyword>
<dbReference type="EnsemblPlants" id="TraesCS3D02G066200.1">
    <property type="protein sequence ID" value="TraesCS3D02G066200.1"/>
    <property type="gene ID" value="TraesCS3D02G066200"/>
</dbReference>
<proteinExistence type="predicted"/>
<dbReference type="Gramene" id="TraesNOR3D03G01841390.1">
    <property type="protein sequence ID" value="TraesNOR3D03G01841390.1"/>
    <property type="gene ID" value="TraesNOR3D03G01841390"/>
</dbReference>
<dbReference type="InterPro" id="IPR044286">
    <property type="entry name" value="SINL_plant"/>
</dbReference>
<feature type="domain" description="SIAH-type" evidence="6">
    <location>
        <begin position="136"/>
        <end position="192"/>
    </location>
</feature>
<dbReference type="RefSeq" id="XP_044352845.1">
    <property type="nucleotide sequence ID" value="XM_044496910.1"/>
</dbReference>
<dbReference type="Gramene" id="TraesPARA_EIv1.0_1064690.1">
    <property type="protein sequence ID" value="TraesPARA_EIv1.0_1064690.1.CDS"/>
    <property type="gene ID" value="TraesPARA_EIv1.0_1064690"/>
</dbReference>
<dbReference type="Gramene" id="TraesSTA3D03G01809340.1">
    <property type="protein sequence ID" value="TraesSTA3D03G01809340.1"/>
    <property type="gene ID" value="TraesSTA3D03G01809340"/>
</dbReference>
<dbReference type="GO" id="GO:0061630">
    <property type="term" value="F:ubiquitin protein ligase activity"/>
    <property type="evidence" value="ECO:0000318"/>
    <property type="project" value="GO_Central"/>
</dbReference>
<evidence type="ECO:0000256" key="5">
    <source>
        <dbReference type="PROSITE-ProRule" id="PRU00455"/>
    </source>
</evidence>
<dbReference type="PANTHER" id="PTHR46632">
    <property type="entry name" value="E3 UBIQUITIN-PROTEIN LIGASE SINA-LIKE 4"/>
    <property type="match status" value="1"/>
</dbReference>
<dbReference type="Gramene" id="TraesCLE_scaffold_185191_01G000100.1">
    <property type="protein sequence ID" value="TraesCLE_scaffold_185191_01G000100.1"/>
    <property type="gene ID" value="TraesCLE_scaffold_185191_01G000100"/>
</dbReference>
<dbReference type="OrthoDB" id="4788989at2759"/>
<evidence type="ECO:0000256" key="2">
    <source>
        <dbReference type="ARBA" id="ARBA00022771"/>
    </source>
</evidence>
<comment type="function">
    <text evidence="4">E3 ubiquitin-protein ligase that mediates ubiquitination and subsequent proteasomal degradation of target proteins. E3 ubiquitin ligases accept ubiquitin from an E2 ubiquitin-conjugating enzyme in the form of a thioester and then directly transfers the ubiquitin to targeted substrates. It probably triggers the ubiquitin-mediated degradation of different substrates.</text>
</comment>
<dbReference type="Proteomes" id="UP000019116">
    <property type="component" value="Chromosome 3D"/>
</dbReference>
<evidence type="ECO:0000256" key="1">
    <source>
        <dbReference type="ARBA" id="ARBA00022723"/>
    </source>
</evidence>
<dbReference type="SUPFAM" id="SSF49599">
    <property type="entry name" value="TRAF domain-like"/>
    <property type="match status" value="1"/>
</dbReference>
<dbReference type="Gramene" id="TraesWEE_scaffold_154767_01G000100.1">
    <property type="protein sequence ID" value="TraesWEE_scaffold_154767_01G000100.1"/>
    <property type="gene ID" value="TraesWEE_scaffold_154767_01G000100"/>
</dbReference>
<dbReference type="Gramene" id="TraesMAC3D03G01812730.1">
    <property type="protein sequence ID" value="TraesMAC3D03G01812730.1"/>
    <property type="gene ID" value="TraesMAC3D03G01812730"/>
</dbReference>
<dbReference type="STRING" id="4565.A0A3B6GN04"/>